<dbReference type="AlphaFoldDB" id="A0A1D7QY20"/>
<reference evidence="1 2" key="1">
    <citation type="submission" date="2015-08" db="EMBL/GenBank/DDBJ databases">
        <title>The complete genome sequence of Bacillus beveridgei MLTeJB.</title>
        <authorList>
            <person name="Hanson T.E."/>
            <person name="Mesa C."/>
            <person name="Basesman S.M."/>
            <person name="Oremland R.S."/>
        </authorList>
    </citation>
    <scope>NUCLEOTIDE SEQUENCE [LARGE SCALE GENOMIC DNA]</scope>
    <source>
        <strain evidence="1 2">MLTeJB</strain>
    </source>
</reference>
<gene>
    <name evidence="1" type="ORF">BBEV_2568</name>
</gene>
<evidence type="ECO:0000313" key="2">
    <source>
        <dbReference type="Proteomes" id="UP000094463"/>
    </source>
</evidence>
<evidence type="ECO:0000313" key="1">
    <source>
        <dbReference type="EMBL" id="AOM83907.1"/>
    </source>
</evidence>
<dbReference type="OrthoDB" id="2004745at2"/>
<accession>A0A1D7QY20</accession>
<dbReference type="InterPro" id="IPR036388">
    <property type="entry name" value="WH-like_DNA-bd_sf"/>
</dbReference>
<name>A0A1D7QY20_9BACI</name>
<dbReference type="Proteomes" id="UP000094463">
    <property type="component" value="Chromosome"/>
</dbReference>
<keyword evidence="2" id="KW-1185">Reference proteome</keyword>
<dbReference type="EMBL" id="CP012502">
    <property type="protein sequence ID" value="AOM83907.1"/>
    <property type="molecule type" value="Genomic_DNA"/>
</dbReference>
<dbReference type="STRING" id="632773.BBEV_2568"/>
<dbReference type="Gene3D" id="1.10.10.10">
    <property type="entry name" value="Winged helix-like DNA-binding domain superfamily/Winged helix DNA-binding domain"/>
    <property type="match status" value="1"/>
</dbReference>
<dbReference type="RefSeq" id="WP_069365832.1">
    <property type="nucleotide sequence ID" value="NZ_CP012502.1"/>
</dbReference>
<dbReference type="KEGG" id="bbev:BBEV_2568"/>
<protein>
    <recommendedName>
        <fullName evidence="3">MarR family protein</fullName>
    </recommendedName>
</protein>
<sequence>MIYAESYLKANIDENCKIKPWLNDKVLPVFLRNNYNFYEMTVLETRCTLIEVIGDVPGLNYLKKHIRQIREITKEPIVLLSKELSSYRRKSLIKNKIPFVIEDGQMYLPFLALDLKKVSEEAANEVKFFSASAQVVFLYFLYHKDQVVNTTKLAEMMGFTEMTASRALNELFRVNLITYELGGKTGRSKEYRRIPDPDYFLNGQQYLKSPVKKVIHTKSKPPHALIAGFDALADLSWINSPSHSIMAMDKKKLNDGLNHIVSNKDEIKDSQFVEVELWDYDPLLISGKRHVDRLSLFLSLKDVPDERVEQALEEIMRGESWYME</sequence>
<dbReference type="PATRIC" id="fig|632773.3.peg.2695"/>
<organism evidence="1 2">
    <name type="scientific">Salisediminibacterium beveridgei</name>
    <dbReference type="NCBI Taxonomy" id="632773"/>
    <lineage>
        <taxon>Bacteria</taxon>
        <taxon>Bacillati</taxon>
        <taxon>Bacillota</taxon>
        <taxon>Bacilli</taxon>
        <taxon>Bacillales</taxon>
        <taxon>Bacillaceae</taxon>
        <taxon>Salisediminibacterium</taxon>
    </lineage>
</organism>
<evidence type="ECO:0008006" key="3">
    <source>
        <dbReference type="Google" id="ProtNLM"/>
    </source>
</evidence>
<dbReference type="SUPFAM" id="SSF46785">
    <property type="entry name" value="Winged helix' DNA-binding domain"/>
    <property type="match status" value="1"/>
</dbReference>
<proteinExistence type="predicted"/>
<dbReference type="InterPro" id="IPR036390">
    <property type="entry name" value="WH_DNA-bd_sf"/>
</dbReference>